<feature type="compositionally biased region" description="Low complexity" evidence="1">
    <location>
        <begin position="57"/>
        <end position="68"/>
    </location>
</feature>
<evidence type="ECO:0000313" key="2">
    <source>
        <dbReference type="EMBL" id="RXN23641.1"/>
    </source>
</evidence>
<sequence>MKHGHTKPSKRLSNQPAERCVSLMSLFISSSDRLQSNQILRPQIRTLNEELRSVAASPFPSEISRSSSKLGLNSTFRHPVER</sequence>
<keyword evidence="3" id="KW-1185">Reference proteome</keyword>
<organism evidence="2 3">
    <name type="scientific">Labeo rohita</name>
    <name type="common">Indian major carp</name>
    <name type="synonym">Cyprinus rohita</name>
    <dbReference type="NCBI Taxonomy" id="84645"/>
    <lineage>
        <taxon>Eukaryota</taxon>
        <taxon>Metazoa</taxon>
        <taxon>Chordata</taxon>
        <taxon>Craniata</taxon>
        <taxon>Vertebrata</taxon>
        <taxon>Euteleostomi</taxon>
        <taxon>Actinopterygii</taxon>
        <taxon>Neopterygii</taxon>
        <taxon>Teleostei</taxon>
        <taxon>Ostariophysi</taxon>
        <taxon>Cypriniformes</taxon>
        <taxon>Cyprinidae</taxon>
        <taxon>Labeoninae</taxon>
        <taxon>Labeonini</taxon>
        <taxon>Labeo</taxon>
    </lineage>
</organism>
<comment type="caution">
    <text evidence="2">The sequence shown here is derived from an EMBL/GenBank/DDBJ whole genome shotgun (WGS) entry which is preliminary data.</text>
</comment>
<dbReference type="EMBL" id="QBIY01012559">
    <property type="protein sequence ID" value="RXN23641.1"/>
    <property type="molecule type" value="Genomic_DNA"/>
</dbReference>
<reference evidence="2 3" key="1">
    <citation type="submission" date="2018-03" db="EMBL/GenBank/DDBJ databases">
        <title>Draft genome sequence of Rohu Carp (Labeo rohita).</title>
        <authorList>
            <person name="Das P."/>
            <person name="Kushwaha B."/>
            <person name="Joshi C.G."/>
            <person name="Kumar D."/>
            <person name="Nagpure N.S."/>
            <person name="Sahoo L."/>
            <person name="Das S.P."/>
            <person name="Bit A."/>
            <person name="Patnaik S."/>
            <person name="Meher P.K."/>
            <person name="Jayasankar P."/>
            <person name="Koringa P.G."/>
            <person name="Patel N.V."/>
            <person name="Hinsu A.T."/>
            <person name="Kumar R."/>
            <person name="Pandey M."/>
            <person name="Agarwal S."/>
            <person name="Srivastava S."/>
            <person name="Singh M."/>
            <person name="Iquebal M.A."/>
            <person name="Jaiswal S."/>
            <person name="Angadi U.B."/>
            <person name="Kumar N."/>
            <person name="Raza M."/>
            <person name="Shah T.M."/>
            <person name="Rai A."/>
            <person name="Jena J.K."/>
        </authorList>
    </citation>
    <scope>NUCLEOTIDE SEQUENCE [LARGE SCALE GENOMIC DNA]</scope>
    <source>
        <strain evidence="2">DASCIFA01</strain>
        <tissue evidence="2">Testis</tissue>
    </source>
</reference>
<dbReference type="AlphaFoldDB" id="A0A498MSF7"/>
<proteinExistence type="predicted"/>
<protein>
    <submittedName>
        <fullName evidence="2">Uncharacterized protein</fullName>
    </submittedName>
</protein>
<evidence type="ECO:0000256" key="1">
    <source>
        <dbReference type="SAM" id="MobiDB-lite"/>
    </source>
</evidence>
<feature type="region of interest" description="Disordered" evidence="1">
    <location>
        <begin position="57"/>
        <end position="82"/>
    </location>
</feature>
<gene>
    <name evidence="2" type="ORF">ROHU_022650</name>
</gene>
<name>A0A498MSF7_LABRO</name>
<evidence type="ECO:0000313" key="3">
    <source>
        <dbReference type="Proteomes" id="UP000290572"/>
    </source>
</evidence>
<dbReference type="Proteomes" id="UP000290572">
    <property type="component" value="Unassembled WGS sequence"/>
</dbReference>
<accession>A0A498MSF7</accession>